<accession>A0ABW4HF46</accession>
<dbReference type="Pfam" id="PF03772">
    <property type="entry name" value="Competence"/>
    <property type="match status" value="1"/>
</dbReference>
<feature type="transmembrane region" description="Helical" evidence="6">
    <location>
        <begin position="357"/>
        <end position="374"/>
    </location>
</feature>
<evidence type="ECO:0000256" key="3">
    <source>
        <dbReference type="ARBA" id="ARBA00022692"/>
    </source>
</evidence>
<evidence type="ECO:0000256" key="5">
    <source>
        <dbReference type="ARBA" id="ARBA00023136"/>
    </source>
</evidence>
<dbReference type="NCBIfam" id="TIGR00360">
    <property type="entry name" value="ComEC_N-term"/>
    <property type="match status" value="1"/>
</dbReference>
<feature type="transmembrane region" description="Helical" evidence="6">
    <location>
        <begin position="289"/>
        <end position="312"/>
    </location>
</feature>
<dbReference type="EMBL" id="JBHUDZ010000012">
    <property type="protein sequence ID" value="MFD1603637.1"/>
    <property type="molecule type" value="Genomic_DNA"/>
</dbReference>
<feature type="transmembrane region" description="Helical" evidence="6">
    <location>
        <begin position="483"/>
        <end position="501"/>
    </location>
</feature>
<feature type="transmembrane region" description="Helical" evidence="6">
    <location>
        <begin position="258"/>
        <end position="277"/>
    </location>
</feature>
<feature type="transmembrane region" description="Helical" evidence="6">
    <location>
        <begin position="31"/>
        <end position="50"/>
    </location>
</feature>
<protein>
    <submittedName>
        <fullName evidence="9">ComEC/Rec2 family competence protein</fullName>
    </submittedName>
</protein>
<dbReference type="RefSeq" id="WP_379815019.1">
    <property type="nucleotide sequence ID" value="NZ_JBHUDZ010000012.1"/>
</dbReference>
<keyword evidence="10" id="KW-1185">Reference proteome</keyword>
<evidence type="ECO:0000256" key="4">
    <source>
        <dbReference type="ARBA" id="ARBA00022989"/>
    </source>
</evidence>
<keyword evidence="4 6" id="KW-1133">Transmembrane helix</keyword>
<evidence type="ECO:0000313" key="9">
    <source>
        <dbReference type="EMBL" id="MFD1603637.1"/>
    </source>
</evidence>
<feature type="transmembrane region" description="Helical" evidence="6">
    <location>
        <begin position="333"/>
        <end position="351"/>
    </location>
</feature>
<dbReference type="Pfam" id="PF13567">
    <property type="entry name" value="DUF4131"/>
    <property type="match status" value="1"/>
</dbReference>
<evidence type="ECO:0000259" key="7">
    <source>
        <dbReference type="Pfam" id="PF03772"/>
    </source>
</evidence>
<keyword evidence="2" id="KW-1003">Cell membrane</keyword>
<keyword evidence="3 6" id="KW-0812">Transmembrane</keyword>
<feature type="domain" description="DUF4131" evidence="8">
    <location>
        <begin position="32"/>
        <end position="192"/>
    </location>
</feature>
<proteinExistence type="predicted"/>
<feature type="transmembrane region" description="Helical" evidence="6">
    <location>
        <begin position="458"/>
        <end position="477"/>
    </location>
</feature>
<dbReference type="PANTHER" id="PTHR30619">
    <property type="entry name" value="DNA INTERNALIZATION/COMPETENCE PROTEIN COMEC/REC2"/>
    <property type="match status" value="1"/>
</dbReference>
<comment type="caution">
    <text evidence="9">The sequence shown here is derived from an EMBL/GenBank/DDBJ whole genome shotgun (WGS) entry which is preliminary data.</text>
</comment>
<dbReference type="InterPro" id="IPR004477">
    <property type="entry name" value="ComEC_N"/>
</dbReference>
<name>A0ABW4HF46_9FLAO</name>
<evidence type="ECO:0000256" key="2">
    <source>
        <dbReference type="ARBA" id="ARBA00022475"/>
    </source>
</evidence>
<evidence type="ECO:0000256" key="1">
    <source>
        <dbReference type="ARBA" id="ARBA00004651"/>
    </source>
</evidence>
<dbReference type="PANTHER" id="PTHR30619:SF1">
    <property type="entry name" value="RECOMBINATION PROTEIN 2"/>
    <property type="match status" value="1"/>
</dbReference>
<dbReference type="InterPro" id="IPR052159">
    <property type="entry name" value="Competence_DNA_uptake"/>
</dbReference>
<reference evidence="10" key="1">
    <citation type="journal article" date="2019" name="Int. J. Syst. Evol. Microbiol.">
        <title>The Global Catalogue of Microorganisms (GCM) 10K type strain sequencing project: providing services to taxonomists for standard genome sequencing and annotation.</title>
        <authorList>
            <consortium name="The Broad Institute Genomics Platform"/>
            <consortium name="The Broad Institute Genome Sequencing Center for Infectious Disease"/>
            <person name="Wu L."/>
            <person name="Ma J."/>
        </authorList>
    </citation>
    <scope>NUCLEOTIDE SEQUENCE [LARGE SCALE GENOMIC DNA]</scope>
    <source>
        <strain evidence="10">CCUG 70865</strain>
    </source>
</reference>
<feature type="transmembrane region" description="Helical" evidence="6">
    <location>
        <begin position="506"/>
        <end position="525"/>
    </location>
</feature>
<dbReference type="Proteomes" id="UP001597138">
    <property type="component" value="Unassembled WGS sequence"/>
</dbReference>
<comment type="subcellular location">
    <subcellularLocation>
        <location evidence="1">Cell membrane</location>
        <topology evidence="1">Multi-pass membrane protein</topology>
    </subcellularLocation>
</comment>
<feature type="domain" description="ComEC/Rec2-related protein" evidence="7">
    <location>
        <begin position="234"/>
        <end position="503"/>
    </location>
</feature>
<feature type="transmembrane region" description="Helical" evidence="6">
    <location>
        <begin position="422"/>
        <end position="446"/>
    </location>
</feature>
<evidence type="ECO:0000313" key="10">
    <source>
        <dbReference type="Proteomes" id="UP001597138"/>
    </source>
</evidence>
<evidence type="ECO:0000259" key="8">
    <source>
        <dbReference type="Pfam" id="PF13567"/>
    </source>
</evidence>
<feature type="transmembrane region" description="Helical" evidence="6">
    <location>
        <begin position="56"/>
        <end position="78"/>
    </location>
</feature>
<keyword evidence="5 6" id="KW-0472">Membrane</keyword>
<sequence>MKVLDFPLAKVTTGFITGIILSYYQSFSIKIAVSLLVLSSLFLLTVFLLNRSNKKLAVYFGISVYLISFSVGIITLLFHTEKLHKTNYTNLESAFTNTNEITLTIREKLKGNDYSDRYIALINTINNQTYSGRVILNVQKENAKNSLIIGNVIKVKTTLQHNSPNKNPNQFDYAKYLSGKQIYAQIYCHQSEIFVSSTIEKDIWFYTGKLHSRIVRHLEKASFSKDEMNVALALILGQQQEIAADIIQDYQYSGATHVLSVSGLHVGFIMLFITFILKPIPNNKKGSLIKLTAILAALGIFAVISGLSPSVLRSVVMFSFLACGNHLRRNGNIYHTLLVSILLILLFQPYFLFDVGFQLSYIALFFILWLQPLLKKLWNPKHKMTIYIWDALTVSFAAQIGTFPLCLYYFHQFPSLFFVTNIVILPILSFIMIAGIIVMIIAVFTIPPDFIILIFQKSVFLLNYTIHIIASIESFVIKNISFNFYYLITFYLLTFSIIIYCKKRSYLKLIFILVSIIFTQTAFIITKEKTQSEEELIVYNVKKNTLLTDRVGSNITFLTRDTIKNQKQQNILSSYLIENYIGSQKIKKLENTLYFKNQKILIVDSTGFIPSRCQPDVLLLTQSPKLNLDRILEKIKPKTIIADASNSYGVIALWKKSCSKKNIPFHATTEKGYYKF</sequence>
<dbReference type="InterPro" id="IPR025405">
    <property type="entry name" value="DUF4131"/>
</dbReference>
<gene>
    <name evidence="9" type="ORF">ACFSC2_12905</name>
</gene>
<organism evidence="9 10">
    <name type="scientific">Flavobacterium artemisiae</name>
    <dbReference type="NCBI Taxonomy" id="2126556"/>
    <lineage>
        <taxon>Bacteria</taxon>
        <taxon>Pseudomonadati</taxon>
        <taxon>Bacteroidota</taxon>
        <taxon>Flavobacteriia</taxon>
        <taxon>Flavobacteriales</taxon>
        <taxon>Flavobacteriaceae</taxon>
        <taxon>Flavobacterium</taxon>
    </lineage>
</organism>
<feature type="transmembrane region" description="Helical" evidence="6">
    <location>
        <begin position="386"/>
        <end position="410"/>
    </location>
</feature>
<evidence type="ECO:0000256" key="6">
    <source>
        <dbReference type="SAM" id="Phobius"/>
    </source>
</evidence>